<reference evidence="8 9" key="1">
    <citation type="submission" date="2016-10" db="EMBL/GenBank/DDBJ databases">
        <title>Genome sequence of Streptomyces gilvigriseus MUSC 26.</title>
        <authorList>
            <person name="Lee L.-H."/>
            <person name="Ser H.-L."/>
        </authorList>
    </citation>
    <scope>NUCLEOTIDE SEQUENCE [LARGE SCALE GENOMIC DNA]</scope>
    <source>
        <strain evidence="8 9">MUSC 26</strain>
    </source>
</reference>
<keyword evidence="2 6" id="KW-0812">Transmembrane</keyword>
<evidence type="ECO:0000313" key="9">
    <source>
        <dbReference type="Proteomes" id="UP000243342"/>
    </source>
</evidence>
<dbReference type="InterPro" id="IPR036259">
    <property type="entry name" value="MFS_trans_sf"/>
</dbReference>
<name>A0A1J7BCR3_9ACTN</name>
<feature type="transmembrane region" description="Helical" evidence="6">
    <location>
        <begin position="178"/>
        <end position="195"/>
    </location>
</feature>
<organism evidence="8 9">
    <name type="scientific">Mangrovactinospora gilvigrisea</name>
    <dbReference type="NCBI Taxonomy" id="1428644"/>
    <lineage>
        <taxon>Bacteria</taxon>
        <taxon>Bacillati</taxon>
        <taxon>Actinomycetota</taxon>
        <taxon>Actinomycetes</taxon>
        <taxon>Kitasatosporales</taxon>
        <taxon>Streptomycetaceae</taxon>
        <taxon>Mangrovactinospora</taxon>
    </lineage>
</organism>
<feature type="transmembrane region" description="Helical" evidence="6">
    <location>
        <begin position="280"/>
        <end position="303"/>
    </location>
</feature>
<comment type="caution">
    <text evidence="8">The sequence shown here is derived from an EMBL/GenBank/DDBJ whole genome shotgun (WGS) entry which is preliminary data.</text>
</comment>
<dbReference type="STRING" id="1428644.BIV57_16605"/>
<feature type="transmembrane region" description="Helical" evidence="6">
    <location>
        <begin position="87"/>
        <end position="106"/>
    </location>
</feature>
<keyword evidence="4 6" id="KW-0472">Membrane</keyword>
<comment type="subcellular location">
    <subcellularLocation>
        <location evidence="1">Cell membrane</location>
        <topology evidence="1">Multi-pass membrane protein</topology>
    </subcellularLocation>
</comment>
<feature type="transmembrane region" description="Helical" evidence="6">
    <location>
        <begin position="21"/>
        <end position="42"/>
    </location>
</feature>
<evidence type="ECO:0000259" key="7">
    <source>
        <dbReference type="PROSITE" id="PS50850"/>
    </source>
</evidence>
<dbReference type="InterPro" id="IPR011701">
    <property type="entry name" value="MFS"/>
</dbReference>
<evidence type="ECO:0000256" key="3">
    <source>
        <dbReference type="ARBA" id="ARBA00022989"/>
    </source>
</evidence>
<proteinExistence type="predicted"/>
<dbReference type="PANTHER" id="PTHR42718:SF49">
    <property type="entry name" value="EXPORT PROTEIN"/>
    <property type="match status" value="1"/>
</dbReference>
<dbReference type="Gene3D" id="1.20.1250.20">
    <property type="entry name" value="MFS general substrate transporter like domains"/>
    <property type="match status" value="2"/>
</dbReference>
<dbReference type="GO" id="GO:0046677">
    <property type="term" value="P:response to antibiotic"/>
    <property type="evidence" value="ECO:0007669"/>
    <property type="project" value="UniProtKB-KW"/>
</dbReference>
<evidence type="ECO:0000256" key="6">
    <source>
        <dbReference type="SAM" id="Phobius"/>
    </source>
</evidence>
<keyword evidence="9" id="KW-1185">Reference proteome</keyword>
<feature type="domain" description="Major facilitator superfamily (MFS) profile" evidence="7">
    <location>
        <begin position="21"/>
        <end position="463"/>
    </location>
</feature>
<feature type="transmembrane region" description="Helical" evidence="6">
    <location>
        <begin position="146"/>
        <end position="166"/>
    </location>
</feature>
<dbReference type="PANTHER" id="PTHR42718">
    <property type="entry name" value="MAJOR FACILITATOR SUPERFAMILY MULTIDRUG TRANSPORTER MFSC"/>
    <property type="match status" value="1"/>
</dbReference>
<feature type="transmembrane region" description="Helical" evidence="6">
    <location>
        <begin position="438"/>
        <end position="459"/>
    </location>
</feature>
<feature type="transmembrane region" description="Helical" evidence="6">
    <location>
        <begin position="349"/>
        <end position="372"/>
    </location>
</feature>
<evidence type="ECO:0000256" key="5">
    <source>
        <dbReference type="ARBA" id="ARBA00023251"/>
    </source>
</evidence>
<feature type="transmembrane region" description="Helical" evidence="6">
    <location>
        <begin position="315"/>
        <end position="337"/>
    </location>
</feature>
<evidence type="ECO:0000256" key="1">
    <source>
        <dbReference type="ARBA" id="ARBA00004651"/>
    </source>
</evidence>
<dbReference type="GO" id="GO:0005886">
    <property type="term" value="C:plasma membrane"/>
    <property type="evidence" value="ECO:0007669"/>
    <property type="project" value="UniProtKB-SubCell"/>
</dbReference>
<dbReference type="PROSITE" id="PS50850">
    <property type="entry name" value="MFS"/>
    <property type="match status" value="1"/>
</dbReference>
<keyword evidence="3 6" id="KW-1133">Transmembrane helix</keyword>
<protein>
    <recommendedName>
        <fullName evidence="7">Major facilitator superfamily (MFS) profile domain-containing protein</fullName>
    </recommendedName>
</protein>
<feature type="transmembrane region" description="Helical" evidence="6">
    <location>
        <begin position="54"/>
        <end position="75"/>
    </location>
</feature>
<gene>
    <name evidence="8" type="ORF">BIV57_16605</name>
</gene>
<feature type="transmembrane region" description="Helical" evidence="6">
    <location>
        <begin position="112"/>
        <end position="134"/>
    </location>
</feature>
<evidence type="ECO:0000256" key="4">
    <source>
        <dbReference type="ARBA" id="ARBA00023136"/>
    </source>
</evidence>
<dbReference type="EMBL" id="MLCF01000098">
    <property type="protein sequence ID" value="OIV36381.1"/>
    <property type="molecule type" value="Genomic_DNA"/>
</dbReference>
<dbReference type="AlphaFoldDB" id="A0A1J7BCR3"/>
<accession>A0A1J7BCR3</accession>
<feature type="transmembrane region" description="Helical" evidence="6">
    <location>
        <begin position="215"/>
        <end position="235"/>
    </location>
</feature>
<dbReference type="InterPro" id="IPR020846">
    <property type="entry name" value="MFS_dom"/>
</dbReference>
<evidence type="ECO:0000313" key="8">
    <source>
        <dbReference type="EMBL" id="OIV36381.1"/>
    </source>
</evidence>
<dbReference type="Pfam" id="PF07690">
    <property type="entry name" value="MFS_1"/>
    <property type="match status" value="1"/>
</dbReference>
<sequence>MLSGAAATTAAGDDARGARRALAVVCAGTVAVLIHFTMPLLIPRQIAAGLHAGSGGAVWLMSGMSLGLAAALLPTGALADDRGRRRVFTAGAALLAAATVLCAAAPDGALFTAGRILQGAAGAAVLAAGLGLVADSYREPFERARAIGLWGAALGLGIAVGPVLMAYGSDAGGWRTPFWVMAAASAAVAGLGLTLRRDTGRPDAERRPVDAVGALLLAAALAAIVAGCALGRSGWTRPQALVPLLAGVALLGAFFAAEARQKARGRAPMLDPALLAHRGFAGAAVGALATGLAPISLVSYLPTPLEAGLGTGASVPAWLIFGWSGLSVVTATFAPRARLLRAVGARTQVAAGLAVSGIGLAGTAALAAAGAWQAVLPGLAVSGVATGVLNGGLGRLAVESAPEGSGGLASGVNNTARYTGSSIGTAVVVSVAAPAGSLHGFGVAAGVTAGLALLGAALVRRFR</sequence>
<evidence type="ECO:0000256" key="2">
    <source>
        <dbReference type="ARBA" id="ARBA00022692"/>
    </source>
</evidence>
<dbReference type="SUPFAM" id="SSF103473">
    <property type="entry name" value="MFS general substrate transporter"/>
    <property type="match status" value="1"/>
</dbReference>
<dbReference type="Proteomes" id="UP000243342">
    <property type="component" value="Unassembled WGS sequence"/>
</dbReference>
<keyword evidence="5" id="KW-0046">Antibiotic resistance</keyword>
<dbReference type="GO" id="GO:0022857">
    <property type="term" value="F:transmembrane transporter activity"/>
    <property type="evidence" value="ECO:0007669"/>
    <property type="project" value="InterPro"/>
</dbReference>
<feature type="transmembrane region" description="Helical" evidence="6">
    <location>
        <begin position="241"/>
        <end position="259"/>
    </location>
</feature>